<feature type="domain" description="G-protein coupled receptors family 1 profile" evidence="15">
    <location>
        <begin position="130"/>
        <end position="377"/>
    </location>
</feature>
<feature type="non-terminal residue" evidence="16">
    <location>
        <position position="1"/>
    </location>
</feature>
<feature type="transmembrane region" description="Helical" evidence="14">
    <location>
        <begin position="226"/>
        <end position="249"/>
    </location>
</feature>
<dbReference type="PANTHER" id="PTHR45695:SF7">
    <property type="entry name" value="GASTRIN-RELEASING PEPTIDE RECEPTOR"/>
    <property type="match status" value="1"/>
</dbReference>
<keyword evidence="11" id="KW-0675">Receptor</keyword>
<organism evidence="16 17">
    <name type="scientific">Xenoophorus captivus</name>
    <dbReference type="NCBI Taxonomy" id="1517983"/>
    <lineage>
        <taxon>Eukaryota</taxon>
        <taxon>Metazoa</taxon>
        <taxon>Chordata</taxon>
        <taxon>Craniata</taxon>
        <taxon>Vertebrata</taxon>
        <taxon>Euteleostomi</taxon>
        <taxon>Actinopterygii</taxon>
        <taxon>Neopterygii</taxon>
        <taxon>Teleostei</taxon>
        <taxon>Neoteleostei</taxon>
        <taxon>Acanthomorphata</taxon>
        <taxon>Ovalentaria</taxon>
        <taxon>Atherinomorphae</taxon>
        <taxon>Cyprinodontiformes</taxon>
        <taxon>Goodeidae</taxon>
        <taxon>Xenoophorus</taxon>
    </lineage>
</organism>
<dbReference type="Pfam" id="PF00001">
    <property type="entry name" value="7tm_1"/>
    <property type="match status" value="1"/>
</dbReference>
<feature type="compositionally biased region" description="Polar residues" evidence="13">
    <location>
        <begin position="33"/>
        <end position="51"/>
    </location>
</feature>
<keyword evidence="10 14" id="KW-0472">Membrane</keyword>
<feature type="transmembrane region" description="Helical" evidence="14">
    <location>
        <begin position="114"/>
        <end position="139"/>
    </location>
</feature>
<keyword evidence="5" id="KW-0165">Cleavage on pair of basic residues</keyword>
<name>A0ABV0SCE4_9TELE</name>
<dbReference type="SUPFAM" id="SSF81321">
    <property type="entry name" value="Family A G protein-coupled receptor-like"/>
    <property type="match status" value="1"/>
</dbReference>
<dbReference type="InterPro" id="IPR001415">
    <property type="entry name" value="PTH/PTH-rel"/>
</dbReference>
<evidence type="ECO:0000256" key="6">
    <source>
        <dbReference type="ARBA" id="ARBA00022692"/>
    </source>
</evidence>
<evidence type="ECO:0000256" key="12">
    <source>
        <dbReference type="ARBA" id="ARBA00023224"/>
    </source>
</evidence>
<comment type="caution">
    <text evidence="16">The sequence shown here is derived from an EMBL/GenBank/DDBJ whole genome shotgun (WGS) entry which is preliminary data.</text>
</comment>
<protein>
    <recommendedName>
        <fullName evidence="15">G-protein coupled receptors family 1 profile domain-containing protein</fullName>
    </recommendedName>
</protein>
<evidence type="ECO:0000256" key="10">
    <source>
        <dbReference type="ARBA" id="ARBA00023136"/>
    </source>
</evidence>
<dbReference type="InterPro" id="IPR017452">
    <property type="entry name" value="GPCR_Rhodpsn_7TM"/>
</dbReference>
<dbReference type="Pfam" id="PF01279">
    <property type="entry name" value="Parathyroid"/>
    <property type="match status" value="1"/>
</dbReference>
<dbReference type="CDD" id="cd00637">
    <property type="entry name" value="7tm_classA_rhodopsin-like"/>
    <property type="match status" value="1"/>
</dbReference>
<comment type="subcellular location">
    <subcellularLocation>
        <location evidence="1">Membrane</location>
        <topology evidence="1">Multi-pass membrane protein</topology>
    </subcellularLocation>
    <subcellularLocation>
        <location evidence="2">Secreted</location>
    </subcellularLocation>
</comment>
<evidence type="ECO:0000256" key="9">
    <source>
        <dbReference type="ARBA" id="ARBA00023040"/>
    </source>
</evidence>
<evidence type="ECO:0000256" key="3">
    <source>
        <dbReference type="ARBA" id="ARBA00006307"/>
    </source>
</evidence>
<sequence length="412" mass="47212">LLHDKSRSIQEYRRRTWLQELLEEVHTADEHTPSTQSRTQSQVFSGTTLHQKPQGASKDLLERVNMERLVPHLTQETNKAVAYKDQDLKVATKRKKKVRCLARGNMAFPNTYGVIFACVCGVILGIGFCANLLVFSLFAKKNTLRKNRLDILLLSMTLADFLTLLLIPFTLHSAVSHSWPLGDISCKVYQFLLAFSLAASTYSLCAVSMTRAMIITNPYQPPTMDLVILMFVLVWALSFFISLPLRMFATKESLNPSLAKFSFCLPTIHEHHYQVVLSQFVLYYFIPMLVIAFNYVRLALFLHKSPVMSVSSARNTRRASVMVFLAAATFSVCWLPGYVLELCVYLGLYRHGQAWEMFYFICTMLQYLHPSINPVLYVLLSKRYRHRRAAWLFSCNKNRVQPQVTSVTTDSF</sequence>
<keyword evidence="4" id="KW-0964">Secreted</keyword>
<feature type="transmembrane region" description="Helical" evidence="14">
    <location>
        <begin position="191"/>
        <end position="214"/>
    </location>
</feature>
<dbReference type="EMBL" id="JAHRIN010076473">
    <property type="protein sequence ID" value="MEQ2218101.1"/>
    <property type="molecule type" value="Genomic_DNA"/>
</dbReference>
<proteinExistence type="inferred from homology"/>
<dbReference type="Proteomes" id="UP001434883">
    <property type="component" value="Unassembled WGS sequence"/>
</dbReference>
<evidence type="ECO:0000256" key="8">
    <source>
        <dbReference type="ARBA" id="ARBA00022989"/>
    </source>
</evidence>
<keyword evidence="12" id="KW-0807">Transducer</keyword>
<keyword evidence="8 14" id="KW-1133">Transmembrane helix</keyword>
<keyword evidence="17" id="KW-1185">Reference proteome</keyword>
<evidence type="ECO:0000313" key="17">
    <source>
        <dbReference type="Proteomes" id="UP001434883"/>
    </source>
</evidence>
<feature type="region of interest" description="Disordered" evidence="13">
    <location>
        <begin position="27"/>
        <end position="56"/>
    </location>
</feature>
<dbReference type="PANTHER" id="PTHR45695">
    <property type="entry name" value="LEUCOKININ RECEPTOR-RELATED"/>
    <property type="match status" value="1"/>
</dbReference>
<evidence type="ECO:0000256" key="4">
    <source>
        <dbReference type="ARBA" id="ARBA00022525"/>
    </source>
</evidence>
<feature type="transmembrane region" description="Helical" evidence="14">
    <location>
        <begin position="358"/>
        <end position="380"/>
    </location>
</feature>
<keyword evidence="9" id="KW-0297">G-protein coupled receptor</keyword>
<evidence type="ECO:0000256" key="5">
    <source>
        <dbReference type="ARBA" id="ARBA00022685"/>
    </source>
</evidence>
<evidence type="ECO:0000256" key="7">
    <source>
        <dbReference type="ARBA" id="ARBA00022702"/>
    </source>
</evidence>
<comment type="similarity">
    <text evidence="3">Belongs to the parathyroid hormone family.</text>
</comment>
<dbReference type="Gene3D" id="1.20.1070.10">
    <property type="entry name" value="Rhodopsin 7-helix transmembrane proteins"/>
    <property type="match status" value="1"/>
</dbReference>
<keyword evidence="7" id="KW-0372">Hormone</keyword>
<evidence type="ECO:0000313" key="16">
    <source>
        <dbReference type="EMBL" id="MEQ2218101.1"/>
    </source>
</evidence>
<gene>
    <name evidence="16" type="ORF">XENOCAPTIV_029431</name>
</gene>
<keyword evidence="6 14" id="KW-0812">Transmembrane</keyword>
<reference evidence="16 17" key="1">
    <citation type="submission" date="2021-06" db="EMBL/GenBank/DDBJ databases">
        <authorList>
            <person name="Palmer J.M."/>
        </authorList>
    </citation>
    <scope>NUCLEOTIDE SEQUENCE [LARGE SCALE GENOMIC DNA]</scope>
    <source>
        <strain evidence="16 17">XC_2019</strain>
        <tissue evidence="16">Muscle</tissue>
    </source>
</reference>
<evidence type="ECO:0000256" key="1">
    <source>
        <dbReference type="ARBA" id="ARBA00004141"/>
    </source>
</evidence>
<feature type="transmembrane region" description="Helical" evidence="14">
    <location>
        <begin position="281"/>
        <end position="300"/>
    </location>
</feature>
<dbReference type="SMART" id="SM00087">
    <property type="entry name" value="PTH"/>
    <property type="match status" value="1"/>
</dbReference>
<accession>A0ABV0SCE4</accession>
<feature type="transmembrane region" description="Helical" evidence="14">
    <location>
        <begin position="151"/>
        <end position="171"/>
    </location>
</feature>
<evidence type="ECO:0000256" key="13">
    <source>
        <dbReference type="SAM" id="MobiDB-lite"/>
    </source>
</evidence>
<evidence type="ECO:0000259" key="15">
    <source>
        <dbReference type="PROSITE" id="PS50262"/>
    </source>
</evidence>
<evidence type="ECO:0000256" key="11">
    <source>
        <dbReference type="ARBA" id="ARBA00023170"/>
    </source>
</evidence>
<dbReference type="InterPro" id="IPR000276">
    <property type="entry name" value="GPCR_Rhodpsn"/>
</dbReference>
<feature type="transmembrane region" description="Helical" evidence="14">
    <location>
        <begin position="321"/>
        <end position="338"/>
    </location>
</feature>
<dbReference type="PROSITE" id="PS50262">
    <property type="entry name" value="G_PROTEIN_RECEP_F1_2"/>
    <property type="match status" value="1"/>
</dbReference>
<dbReference type="PRINTS" id="PR00237">
    <property type="entry name" value="GPCRRHODOPSN"/>
</dbReference>
<evidence type="ECO:0000256" key="14">
    <source>
        <dbReference type="SAM" id="Phobius"/>
    </source>
</evidence>
<evidence type="ECO:0000256" key="2">
    <source>
        <dbReference type="ARBA" id="ARBA00004613"/>
    </source>
</evidence>